<dbReference type="EMBL" id="JAHBOH010000001">
    <property type="protein sequence ID" value="MBT0993722.1"/>
    <property type="molecule type" value="Genomic_DNA"/>
</dbReference>
<evidence type="ECO:0000256" key="5">
    <source>
        <dbReference type="ARBA" id="ARBA00023136"/>
    </source>
</evidence>
<feature type="binding site" evidence="10">
    <location>
        <position position="280"/>
    </location>
    <ligand>
        <name>Na(+)</name>
        <dbReference type="ChEBI" id="CHEBI:29101"/>
        <note>structural</note>
    </ligand>
</feature>
<accession>A0ABS5TX44</accession>
<proteinExistence type="inferred from homology"/>
<evidence type="ECO:0000256" key="10">
    <source>
        <dbReference type="HAMAP-Rule" id="MF_00454"/>
    </source>
</evidence>
<keyword evidence="10" id="KW-0406">Ion transport</keyword>
<feature type="transmembrane region" description="Helical" evidence="10">
    <location>
        <begin position="195"/>
        <end position="222"/>
    </location>
</feature>
<comment type="similarity">
    <text evidence="7 10">Belongs to the fluoride channel Fluc/FEX (TC 1.A.43) family.</text>
</comment>
<keyword evidence="5 10" id="KW-0472">Membrane</keyword>
<sequence>MVPARSSDRGQVLPAKKEGLRGRPAASGRAAGAVRGAPGRGRRGARSARARRADRARVGPGERDGAAPRVRRHPAVRRRGACRRLGAARGPGPRHVRRRLAAGRARAPGAGGGGRRDDERAVDAALPRGPPRPRADPSGARRRRGGHRRRDAGARGGVALPRARRGLRRRPPGAPPAPAGADRAPRRRRLEPDEVAVVTGHVRLVGLVFLGGCVGTAVRWALEEAFAVPTGWPWVTFAINVAGSFLLGLLLELLVRGGADAGWRRAVRLGCGTGVMGGFTTYSTFVLEVDRLGADGELALAVAYPLVSVVLGLAAAAAGMALAARTTSGTTSERRETA</sequence>
<feature type="region of interest" description="Disordered" evidence="11">
    <location>
        <begin position="1"/>
        <end position="188"/>
    </location>
</feature>
<keyword evidence="13" id="KW-1185">Reference proteome</keyword>
<evidence type="ECO:0000313" key="12">
    <source>
        <dbReference type="EMBL" id="MBT0993722.1"/>
    </source>
</evidence>
<keyword evidence="10" id="KW-0813">Transport</keyword>
<keyword evidence="10" id="KW-0479">Metal-binding</keyword>
<evidence type="ECO:0000256" key="11">
    <source>
        <dbReference type="SAM" id="MobiDB-lite"/>
    </source>
</evidence>
<organism evidence="12 13">
    <name type="scientific">Cellulomonas fulva</name>
    <dbReference type="NCBI Taxonomy" id="2835530"/>
    <lineage>
        <taxon>Bacteria</taxon>
        <taxon>Bacillati</taxon>
        <taxon>Actinomycetota</taxon>
        <taxon>Actinomycetes</taxon>
        <taxon>Micrococcales</taxon>
        <taxon>Cellulomonadaceae</taxon>
        <taxon>Cellulomonas</taxon>
    </lineage>
</organism>
<feature type="compositionally biased region" description="Basic residues" evidence="11">
    <location>
        <begin position="40"/>
        <end position="50"/>
    </location>
</feature>
<evidence type="ECO:0000256" key="4">
    <source>
        <dbReference type="ARBA" id="ARBA00022989"/>
    </source>
</evidence>
<dbReference type="Proteomes" id="UP000722125">
    <property type="component" value="Unassembled WGS sequence"/>
</dbReference>
<feature type="transmembrane region" description="Helical" evidence="10">
    <location>
        <begin position="267"/>
        <end position="287"/>
    </location>
</feature>
<feature type="transmembrane region" description="Helical" evidence="10">
    <location>
        <begin position="234"/>
        <end position="255"/>
    </location>
</feature>
<evidence type="ECO:0000256" key="7">
    <source>
        <dbReference type="ARBA" id="ARBA00035120"/>
    </source>
</evidence>
<feature type="binding site" evidence="10">
    <location>
        <position position="277"/>
    </location>
    <ligand>
        <name>Na(+)</name>
        <dbReference type="ChEBI" id="CHEBI:29101"/>
        <note>structural</note>
    </ligand>
</feature>
<dbReference type="Pfam" id="PF02537">
    <property type="entry name" value="CRCB"/>
    <property type="match status" value="1"/>
</dbReference>
<keyword evidence="2 10" id="KW-1003">Cell membrane</keyword>
<feature type="compositionally biased region" description="Low complexity" evidence="11">
    <location>
        <begin position="22"/>
        <end position="37"/>
    </location>
</feature>
<dbReference type="InterPro" id="IPR003691">
    <property type="entry name" value="FluC"/>
</dbReference>
<keyword evidence="4 10" id="KW-1133">Transmembrane helix</keyword>
<gene>
    <name evidence="10" type="primary">fluC</name>
    <name evidence="10" type="synonym">crcB</name>
    <name evidence="12" type="ORF">KIN34_05415</name>
</gene>
<dbReference type="HAMAP" id="MF_00454">
    <property type="entry name" value="FluC"/>
    <property type="match status" value="1"/>
</dbReference>
<name>A0ABS5TX44_9CELL</name>
<reference evidence="12 13" key="1">
    <citation type="submission" date="2021-05" db="EMBL/GenBank/DDBJ databases">
        <title>Description of Cellulomonas sp. DKR-3 sp. nov.</title>
        <authorList>
            <person name="Dahal R.H."/>
            <person name="Chaudhary D.K."/>
        </authorList>
    </citation>
    <scope>NUCLEOTIDE SEQUENCE [LARGE SCALE GENOMIC DNA]</scope>
    <source>
        <strain evidence="12 13">DKR-3</strain>
    </source>
</reference>
<feature type="compositionally biased region" description="Basic residues" evidence="11">
    <location>
        <begin position="140"/>
        <end position="150"/>
    </location>
</feature>
<evidence type="ECO:0000313" key="13">
    <source>
        <dbReference type="Proteomes" id="UP000722125"/>
    </source>
</evidence>
<dbReference type="PANTHER" id="PTHR28259:SF1">
    <property type="entry name" value="FLUORIDE EXPORT PROTEIN 1-RELATED"/>
    <property type="match status" value="1"/>
</dbReference>
<comment type="caution">
    <text evidence="12">The sequence shown here is derived from an EMBL/GenBank/DDBJ whole genome shotgun (WGS) entry which is preliminary data.</text>
</comment>
<feature type="compositionally biased region" description="Basic residues" evidence="11">
    <location>
        <begin position="92"/>
        <end position="101"/>
    </location>
</feature>
<comment type="subcellular location">
    <subcellularLocation>
        <location evidence="1 10">Cell membrane</location>
        <topology evidence="1 10">Multi-pass membrane protein</topology>
    </subcellularLocation>
</comment>
<evidence type="ECO:0000256" key="1">
    <source>
        <dbReference type="ARBA" id="ARBA00004651"/>
    </source>
</evidence>
<keyword evidence="10" id="KW-0915">Sodium</keyword>
<feature type="compositionally biased region" description="Basic residues" evidence="11">
    <location>
        <begin position="69"/>
        <end position="82"/>
    </location>
</feature>
<comment type="function">
    <text evidence="9 10">Fluoride-specific ion channel. Important for reducing fluoride concentration in the cell, thus reducing its toxicity.</text>
</comment>
<keyword evidence="3 10" id="KW-0812">Transmembrane</keyword>
<protein>
    <recommendedName>
        <fullName evidence="10">Fluoride-specific ion channel FluC</fullName>
    </recommendedName>
</protein>
<comment type="catalytic activity">
    <reaction evidence="8">
        <text>fluoride(in) = fluoride(out)</text>
        <dbReference type="Rhea" id="RHEA:76159"/>
        <dbReference type="ChEBI" id="CHEBI:17051"/>
    </reaction>
    <physiologicalReaction direction="left-to-right" evidence="8">
        <dbReference type="Rhea" id="RHEA:76160"/>
    </physiologicalReaction>
</comment>
<dbReference type="PANTHER" id="PTHR28259">
    <property type="entry name" value="FLUORIDE EXPORT PROTEIN 1-RELATED"/>
    <property type="match status" value="1"/>
</dbReference>
<evidence type="ECO:0000256" key="3">
    <source>
        <dbReference type="ARBA" id="ARBA00022692"/>
    </source>
</evidence>
<keyword evidence="6 10" id="KW-0407">Ion channel</keyword>
<evidence type="ECO:0000256" key="9">
    <source>
        <dbReference type="ARBA" id="ARBA00049940"/>
    </source>
</evidence>
<comment type="activity regulation">
    <text evidence="10">Na(+) is not transported, but it plays an essential structural role and its presence is essential for fluoride channel function.</text>
</comment>
<evidence type="ECO:0000256" key="6">
    <source>
        <dbReference type="ARBA" id="ARBA00023303"/>
    </source>
</evidence>
<feature type="compositionally biased region" description="Basic residues" evidence="11">
    <location>
        <begin position="162"/>
        <end position="171"/>
    </location>
</feature>
<feature type="compositionally biased region" description="Basic and acidic residues" evidence="11">
    <location>
        <begin position="51"/>
        <end position="66"/>
    </location>
</feature>
<evidence type="ECO:0000256" key="8">
    <source>
        <dbReference type="ARBA" id="ARBA00035585"/>
    </source>
</evidence>
<feature type="transmembrane region" description="Helical" evidence="10">
    <location>
        <begin position="299"/>
        <end position="324"/>
    </location>
</feature>
<evidence type="ECO:0000256" key="2">
    <source>
        <dbReference type="ARBA" id="ARBA00022475"/>
    </source>
</evidence>